<evidence type="ECO:0000313" key="2">
    <source>
        <dbReference type="EMBL" id="CAL1703819.1"/>
    </source>
</evidence>
<dbReference type="Proteomes" id="UP001497453">
    <property type="component" value="Chromosome 3"/>
</dbReference>
<dbReference type="EMBL" id="OZ037946">
    <property type="protein sequence ID" value="CAL1703819.1"/>
    <property type="molecule type" value="Genomic_DNA"/>
</dbReference>
<organism evidence="2 3">
    <name type="scientific">Somion occarium</name>
    <dbReference type="NCBI Taxonomy" id="3059160"/>
    <lineage>
        <taxon>Eukaryota</taxon>
        <taxon>Fungi</taxon>
        <taxon>Dikarya</taxon>
        <taxon>Basidiomycota</taxon>
        <taxon>Agaricomycotina</taxon>
        <taxon>Agaricomycetes</taxon>
        <taxon>Polyporales</taxon>
        <taxon>Cerrenaceae</taxon>
        <taxon>Somion</taxon>
    </lineage>
</organism>
<gene>
    <name evidence="2" type="ORF">GFSPODELE1_LOCUS4731</name>
</gene>
<proteinExistence type="inferred from homology"/>
<comment type="similarity">
    <text evidence="1">Belongs to the UPF0538 family.</text>
</comment>
<evidence type="ECO:0000256" key="1">
    <source>
        <dbReference type="ARBA" id="ARBA00007176"/>
    </source>
</evidence>
<keyword evidence="3" id="KW-1185">Reference proteome</keyword>
<name>A0ABP1D9H2_9APHY</name>
<accession>A0ABP1D9H2</accession>
<reference evidence="3" key="1">
    <citation type="submission" date="2024-04" db="EMBL/GenBank/DDBJ databases">
        <authorList>
            <person name="Shaw F."/>
            <person name="Minotto A."/>
        </authorList>
    </citation>
    <scope>NUCLEOTIDE SEQUENCE [LARGE SCALE GENOMIC DNA]</scope>
</reference>
<dbReference type="InterPro" id="IPR018794">
    <property type="entry name" value="UPF0538"/>
</dbReference>
<sequence length="176" mass="20225">MSEEISDVTLNLALPKTDATLTVRIIKSFEFRTEKSLVLHHVNLESTTVGQLKDLVRQAIHTQTGWKPYRNVQLDTLKLYTKAHGAKTSNLIINLDHDEWILNDDSKVLADLGFENETEVSFFNRELYEQFKAHPDVHFFRISNITGLIVSFRLNGKVDRALHCDSQCNSECFMDD</sequence>
<dbReference type="PANTHER" id="PTHR18444">
    <property type="entry name" value="UPF0538 FAMILY MEMBER"/>
    <property type="match status" value="1"/>
</dbReference>
<protein>
    <submittedName>
        <fullName evidence="2">Uncharacterized protein</fullName>
    </submittedName>
</protein>
<evidence type="ECO:0000313" key="3">
    <source>
        <dbReference type="Proteomes" id="UP001497453"/>
    </source>
</evidence>
<dbReference type="Pfam" id="PF10209">
    <property type="entry name" value="DUF2340"/>
    <property type="match status" value="1"/>
</dbReference>
<dbReference type="PANTHER" id="PTHR18444:SF9">
    <property type="entry name" value="UPF0538 PROTEIN C2ORF76"/>
    <property type="match status" value="1"/>
</dbReference>